<reference evidence="1 2" key="1">
    <citation type="journal article" date="2011" name="J. Bacteriol.">
        <title>Complete genome sequences of two hemotropic Mycoplasmas, Mycoplasma haemofelis strain Ohio2 and Mycoplasma suis strain Illinois.</title>
        <authorList>
            <person name="Messick J.B."/>
            <person name="Santos A.P."/>
            <person name="Guimaraes A.M."/>
        </authorList>
    </citation>
    <scope>NUCLEOTIDE SEQUENCE [LARGE SCALE GENOMIC DNA]</scope>
    <source>
        <strain evidence="1 2">Illinois</strain>
    </source>
</reference>
<proteinExistence type="predicted"/>
<keyword evidence="2" id="KW-1185">Reference proteome</keyword>
<protein>
    <submittedName>
        <fullName evidence="1">Uncharacterized protein</fullName>
    </submittedName>
</protein>
<dbReference type="KEGG" id="mss:MSU_0568"/>
<organism evidence="1 2">
    <name type="scientific">Mycoplasma suis (strain Illinois)</name>
    <dbReference type="NCBI Taxonomy" id="768700"/>
    <lineage>
        <taxon>Bacteria</taxon>
        <taxon>Bacillati</taxon>
        <taxon>Mycoplasmatota</taxon>
        <taxon>Mollicutes</taxon>
        <taxon>Mycoplasmataceae</taxon>
        <taxon>Mycoplasma</taxon>
    </lineage>
</organism>
<evidence type="ECO:0000313" key="2">
    <source>
        <dbReference type="Proteomes" id="UP000007484"/>
    </source>
</evidence>
<sequence length="364" mass="40550">MLIGGKKVLYLLALLIPAGATIPFMTGNLDLNNLSFGNSLSGNKNSLISSLNYGNTLSNLHINNSLIDGTEVSSIKIPNQTSHNSSSLEINVQEDSLGISINSQESLLNNVFSSNDFSGLGEISGKDYIENIQKEISKKGQTEEIQVEIVHQKEKTDKDLESYKTNFQTSLEKVKRSARKMHAVWSSNKSKSQSRNVPKTSLSSVIENFNKEERKSVQEFYKSYCDSISKKEDLTGKLQVVEGQGTRSYLEESSSCKKILEALTGMGWPEDDMTFSNLLLGPKVETIFKSMSDQLKMKEELLKEGSINRVCALFIPSAKKCLTDEEVLVRDKKNLLKALVLKVMIKLLQDMDRMQKTNSGTPKN</sequence>
<dbReference type="STRING" id="768700.MSU_0568"/>
<dbReference type="AlphaFoldDB" id="F0QRI1"/>
<dbReference type="HOGENOM" id="CLU_760363_0_0_14"/>
<gene>
    <name evidence="1" type="ordered locus">MSU_0568</name>
</gene>
<dbReference type="Proteomes" id="UP000007484">
    <property type="component" value="Chromosome"/>
</dbReference>
<evidence type="ECO:0000313" key="1">
    <source>
        <dbReference type="EMBL" id="ADX98101.1"/>
    </source>
</evidence>
<dbReference type="EMBL" id="CP002525">
    <property type="protein sequence ID" value="ADX98101.1"/>
    <property type="molecule type" value="Genomic_DNA"/>
</dbReference>
<name>F0QRI1_MYCSL</name>
<accession>F0QRI1</accession>
<dbReference type="RefSeq" id="WP_013609955.1">
    <property type="nucleotide sequence ID" value="NC_015155.1"/>
</dbReference>